<proteinExistence type="predicted"/>
<accession>A0A818TVB1</accession>
<dbReference type="Proteomes" id="UP000663881">
    <property type="component" value="Unassembled WGS sequence"/>
</dbReference>
<keyword evidence="1" id="KW-0812">Transmembrane</keyword>
<dbReference type="AlphaFoldDB" id="A0A818TVB1"/>
<reference evidence="2" key="1">
    <citation type="submission" date="2021-02" db="EMBL/GenBank/DDBJ databases">
        <authorList>
            <person name="Nowell W R."/>
        </authorList>
    </citation>
    <scope>NUCLEOTIDE SEQUENCE</scope>
</reference>
<evidence type="ECO:0000313" key="3">
    <source>
        <dbReference type="Proteomes" id="UP000663881"/>
    </source>
</evidence>
<evidence type="ECO:0000256" key="1">
    <source>
        <dbReference type="SAM" id="Phobius"/>
    </source>
</evidence>
<feature type="transmembrane region" description="Helical" evidence="1">
    <location>
        <begin position="44"/>
        <end position="69"/>
    </location>
</feature>
<protein>
    <submittedName>
        <fullName evidence="2">Uncharacterized protein</fullName>
    </submittedName>
</protein>
<dbReference type="EMBL" id="CAJOAY010000550">
    <property type="protein sequence ID" value="CAF3690092.1"/>
    <property type="molecule type" value="Genomic_DNA"/>
</dbReference>
<gene>
    <name evidence="2" type="ORF">OKA104_LOCUS11741</name>
</gene>
<keyword evidence="1" id="KW-1133">Transmembrane helix</keyword>
<comment type="caution">
    <text evidence="2">The sequence shown here is derived from an EMBL/GenBank/DDBJ whole genome shotgun (WGS) entry which is preliminary data.</text>
</comment>
<name>A0A818TVB1_9BILA</name>
<keyword evidence="1" id="KW-0472">Membrane</keyword>
<evidence type="ECO:0000313" key="2">
    <source>
        <dbReference type="EMBL" id="CAF3690092.1"/>
    </source>
</evidence>
<sequence>MRDTVQYTQTSTLANSDRYKTGNSYPCWYNTEKPSQVTWYVPNVSYALILLIIGGAFIPFAIVSMIIYFRLRERGFGGGGGAFANPYGGTFSGQNYGAFDSGYSSGFGSPYGYGF</sequence>
<organism evidence="2 3">
    <name type="scientific">Adineta steineri</name>
    <dbReference type="NCBI Taxonomy" id="433720"/>
    <lineage>
        <taxon>Eukaryota</taxon>
        <taxon>Metazoa</taxon>
        <taxon>Spiralia</taxon>
        <taxon>Gnathifera</taxon>
        <taxon>Rotifera</taxon>
        <taxon>Eurotatoria</taxon>
        <taxon>Bdelloidea</taxon>
        <taxon>Adinetida</taxon>
        <taxon>Adinetidae</taxon>
        <taxon>Adineta</taxon>
    </lineage>
</organism>